<keyword evidence="2" id="KW-1185">Reference proteome</keyword>
<dbReference type="EMBL" id="JANQDX010000002">
    <property type="protein sequence ID" value="KAL0927630.1"/>
    <property type="molecule type" value="Genomic_DNA"/>
</dbReference>
<dbReference type="Proteomes" id="UP001552299">
    <property type="component" value="Unassembled WGS sequence"/>
</dbReference>
<gene>
    <name evidence="1" type="ORF">M5K25_001821</name>
</gene>
<sequence length="67" mass="7593">MAEKGCSGSYKKEYSLVCWFDSDKKGGVCEDYEEVRGQDTDSDGDEIDSELQKAFVLEEDDEIVEIE</sequence>
<dbReference type="AlphaFoldDB" id="A0ABD0VRE9"/>
<accession>A0ABD0VRE9</accession>
<reference evidence="1 2" key="1">
    <citation type="journal article" date="2024" name="Plant Biotechnol. J.">
        <title>Dendrobium thyrsiflorum genome and its molecular insights into genes involved in important horticultural traits.</title>
        <authorList>
            <person name="Chen B."/>
            <person name="Wang J.Y."/>
            <person name="Zheng P.J."/>
            <person name="Li K.L."/>
            <person name="Liang Y.M."/>
            <person name="Chen X.F."/>
            <person name="Zhang C."/>
            <person name="Zhao X."/>
            <person name="He X."/>
            <person name="Zhang G.Q."/>
            <person name="Liu Z.J."/>
            <person name="Xu Q."/>
        </authorList>
    </citation>
    <scope>NUCLEOTIDE SEQUENCE [LARGE SCALE GENOMIC DNA]</scope>
    <source>
        <strain evidence="1">GZMU011</strain>
    </source>
</reference>
<name>A0ABD0VRE9_DENTH</name>
<organism evidence="1 2">
    <name type="scientific">Dendrobium thyrsiflorum</name>
    <name type="common">Pinecone-like raceme dendrobium</name>
    <name type="synonym">Orchid</name>
    <dbReference type="NCBI Taxonomy" id="117978"/>
    <lineage>
        <taxon>Eukaryota</taxon>
        <taxon>Viridiplantae</taxon>
        <taxon>Streptophyta</taxon>
        <taxon>Embryophyta</taxon>
        <taxon>Tracheophyta</taxon>
        <taxon>Spermatophyta</taxon>
        <taxon>Magnoliopsida</taxon>
        <taxon>Liliopsida</taxon>
        <taxon>Asparagales</taxon>
        <taxon>Orchidaceae</taxon>
        <taxon>Epidendroideae</taxon>
        <taxon>Malaxideae</taxon>
        <taxon>Dendrobiinae</taxon>
        <taxon>Dendrobium</taxon>
    </lineage>
</organism>
<proteinExistence type="predicted"/>
<protein>
    <submittedName>
        <fullName evidence="1">Uncharacterized protein</fullName>
    </submittedName>
</protein>
<evidence type="ECO:0000313" key="1">
    <source>
        <dbReference type="EMBL" id="KAL0927630.1"/>
    </source>
</evidence>
<comment type="caution">
    <text evidence="1">The sequence shown here is derived from an EMBL/GenBank/DDBJ whole genome shotgun (WGS) entry which is preliminary data.</text>
</comment>
<evidence type="ECO:0000313" key="2">
    <source>
        <dbReference type="Proteomes" id="UP001552299"/>
    </source>
</evidence>